<dbReference type="SUPFAM" id="SSF54862">
    <property type="entry name" value="4Fe-4S ferredoxins"/>
    <property type="match status" value="1"/>
</dbReference>
<evidence type="ECO:0000256" key="1">
    <source>
        <dbReference type="ARBA" id="ARBA00022723"/>
    </source>
</evidence>
<keyword evidence="1" id="KW-0479">Metal-binding</keyword>
<accession>A0A1T4VTX2</accession>
<dbReference type="STRING" id="1121442.SAMN02745702_00976"/>
<dbReference type="RefSeq" id="WP_078684273.1">
    <property type="nucleotide sequence ID" value="NZ_FUYA01000002.1"/>
</dbReference>
<dbReference type="InterPro" id="IPR017900">
    <property type="entry name" value="4Fe4S_Fe_S_CS"/>
</dbReference>
<evidence type="ECO:0000313" key="5">
    <source>
        <dbReference type="EMBL" id="SKA68295.1"/>
    </source>
</evidence>
<gene>
    <name evidence="5" type="ORF">SAMN02745702_00976</name>
</gene>
<dbReference type="PANTHER" id="PTHR43534:SF1">
    <property type="entry name" value="4FE-4S CLUSTER CONTAINING PARA FAMILY ATPASE PROTEIN"/>
    <property type="match status" value="1"/>
</dbReference>
<dbReference type="PROSITE" id="PS51379">
    <property type="entry name" value="4FE4S_FER_2"/>
    <property type="match status" value="2"/>
</dbReference>
<dbReference type="SUPFAM" id="SSF52540">
    <property type="entry name" value="P-loop containing nucleoside triphosphate hydrolases"/>
    <property type="match status" value="1"/>
</dbReference>
<organism evidence="5 6">
    <name type="scientific">Desulfobaculum bizertense DSM 18034</name>
    <dbReference type="NCBI Taxonomy" id="1121442"/>
    <lineage>
        <taxon>Bacteria</taxon>
        <taxon>Pseudomonadati</taxon>
        <taxon>Thermodesulfobacteriota</taxon>
        <taxon>Desulfovibrionia</taxon>
        <taxon>Desulfovibrionales</taxon>
        <taxon>Desulfovibrionaceae</taxon>
        <taxon>Desulfobaculum</taxon>
    </lineage>
</organism>
<dbReference type="InterPro" id="IPR027417">
    <property type="entry name" value="P-loop_NTPase"/>
</dbReference>
<dbReference type="Proteomes" id="UP000189733">
    <property type="component" value="Unassembled WGS sequence"/>
</dbReference>
<dbReference type="CDD" id="cd03110">
    <property type="entry name" value="SIMIBI_bact_arch"/>
    <property type="match status" value="1"/>
</dbReference>
<protein>
    <submittedName>
        <fullName evidence="5">MinD superfamily P-loop ATPase, contains an inserted ferredoxin domain</fullName>
    </submittedName>
</protein>
<name>A0A1T4VTX2_9BACT</name>
<dbReference type="GO" id="GO:0046872">
    <property type="term" value="F:metal ion binding"/>
    <property type="evidence" value="ECO:0007669"/>
    <property type="project" value="UniProtKB-KW"/>
</dbReference>
<feature type="domain" description="4Fe-4S ferredoxin-type" evidence="4">
    <location>
        <begin position="85"/>
        <end position="114"/>
    </location>
</feature>
<dbReference type="AlphaFoldDB" id="A0A1T4VTX2"/>
<evidence type="ECO:0000256" key="3">
    <source>
        <dbReference type="ARBA" id="ARBA00023014"/>
    </source>
</evidence>
<dbReference type="Pfam" id="PF00037">
    <property type="entry name" value="Fer4"/>
    <property type="match status" value="2"/>
</dbReference>
<evidence type="ECO:0000256" key="2">
    <source>
        <dbReference type="ARBA" id="ARBA00023004"/>
    </source>
</evidence>
<dbReference type="PROSITE" id="PS00198">
    <property type="entry name" value="4FE4S_FER_1"/>
    <property type="match status" value="1"/>
</dbReference>
<feature type="domain" description="4Fe-4S ferredoxin-type" evidence="4">
    <location>
        <begin position="59"/>
        <end position="84"/>
    </location>
</feature>
<evidence type="ECO:0000259" key="4">
    <source>
        <dbReference type="PROSITE" id="PS51379"/>
    </source>
</evidence>
<dbReference type="PANTHER" id="PTHR43534">
    <property type="entry name" value="MIND SUPERFAMILY P-LOOP ATPASE CONTAINING AN INSERTED FERREDOXIN DOMAIN"/>
    <property type="match status" value="1"/>
</dbReference>
<dbReference type="InterPro" id="IPR002586">
    <property type="entry name" value="CobQ/CobB/MinD/ParA_Nub-bd_dom"/>
</dbReference>
<evidence type="ECO:0000313" key="6">
    <source>
        <dbReference type="Proteomes" id="UP000189733"/>
    </source>
</evidence>
<dbReference type="InterPro" id="IPR017896">
    <property type="entry name" value="4Fe4S_Fe-S-bd"/>
</dbReference>
<dbReference type="EMBL" id="FUYA01000002">
    <property type="protein sequence ID" value="SKA68295.1"/>
    <property type="molecule type" value="Genomic_DNA"/>
</dbReference>
<dbReference type="GO" id="GO:0051536">
    <property type="term" value="F:iron-sulfur cluster binding"/>
    <property type="evidence" value="ECO:0007669"/>
    <property type="project" value="UniProtKB-KW"/>
</dbReference>
<keyword evidence="2" id="KW-0408">Iron</keyword>
<sequence length="287" mass="30950">MKELVVISGKGGTGKTTVTAGLSSLGPKKVLADCDVDAADLHLILKPTVRATHEFFSGELASIDSSLCVECGQCIEHCRYDAITPDFVVHKEHCEGCGACEFVCPSGAAIMQERMCGHWYDSETRFGSMIHAALGIGEENSGKLVTTVRKEARRVAEDADVDLILTDGPPGVGCPVIASLGGTDMALAVAEPTLSAMHDLQRVHKLTEHFRVPMMAVINKSDINEEITEMIRQWCAESGVEIAGVLPYDQTVTAAQIHGKSVVEYDPDGFGQKMQSIWENVSKRLCD</sequence>
<dbReference type="Gene3D" id="3.40.50.300">
    <property type="entry name" value="P-loop containing nucleotide triphosphate hydrolases"/>
    <property type="match status" value="1"/>
</dbReference>
<dbReference type="OrthoDB" id="9778602at2"/>
<keyword evidence="3" id="KW-0411">Iron-sulfur</keyword>
<keyword evidence="6" id="KW-1185">Reference proteome</keyword>
<dbReference type="Pfam" id="PF01656">
    <property type="entry name" value="CbiA"/>
    <property type="match status" value="1"/>
</dbReference>
<proteinExistence type="predicted"/>
<reference evidence="5 6" key="1">
    <citation type="submission" date="2017-02" db="EMBL/GenBank/DDBJ databases">
        <authorList>
            <person name="Peterson S.W."/>
        </authorList>
    </citation>
    <scope>NUCLEOTIDE SEQUENCE [LARGE SCALE GENOMIC DNA]</scope>
    <source>
        <strain evidence="5 6">DSM 18034</strain>
    </source>
</reference>
<dbReference type="Gene3D" id="3.30.70.20">
    <property type="match status" value="1"/>
</dbReference>